<keyword evidence="2" id="KW-1185">Reference proteome</keyword>
<organism evidence="1 2">
    <name type="scientific">Cichlidogyrus casuarinus</name>
    <dbReference type="NCBI Taxonomy" id="1844966"/>
    <lineage>
        <taxon>Eukaryota</taxon>
        <taxon>Metazoa</taxon>
        <taxon>Spiralia</taxon>
        <taxon>Lophotrochozoa</taxon>
        <taxon>Platyhelminthes</taxon>
        <taxon>Monogenea</taxon>
        <taxon>Monopisthocotylea</taxon>
        <taxon>Dactylogyridea</taxon>
        <taxon>Ancyrocephalidae</taxon>
        <taxon>Cichlidogyrus</taxon>
    </lineage>
</organism>
<evidence type="ECO:0000313" key="1">
    <source>
        <dbReference type="EMBL" id="KAL3315022.1"/>
    </source>
</evidence>
<dbReference type="AlphaFoldDB" id="A0ABD2Q713"/>
<dbReference type="Proteomes" id="UP001626550">
    <property type="component" value="Unassembled WGS sequence"/>
</dbReference>
<protein>
    <submittedName>
        <fullName evidence="1">Uncharacterized protein</fullName>
    </submittedName>
</protein>
<sequence length="105" mass="11664">MQDYSPAISLSKSSCSRPMLRFSADSSSLDLSENDVSCQQNLARKGRFVLVKKTVHKSLDAQQHLANFVKAKATSQEALAPHEPWLSLSQHVSSLSICRNFAKWS</sequence>
<name>A0ABD2Q713_9PLAT</name>
<comment type="caution">
    <text evidence="1">The sequence shown here is derived from an EMBL/GenBank/DDBJ whole genome shotgun (WGS) entry which is preliminary data.</text>
</comment>
<accession>A0ABD2Q713</accession>
<reference evidence="1 2" key="1">
    <citation type="submission" date="2024-11" db="EMBL/GenBank/DDBJ databases">
        <title>Adaptive evolution of stress response genes in parasites aligns with host niche diversity.</title>
        <authorList>
            <person name="Hahn C."/>
            <person name="Resl P."/>
        </authorList>
    </citation>
    <scope>NUCLEOTIDE SEQUENCE [LARGE SCALE GENOMIC DNA]</scope>
    <source>
        <strain evidence="1">EGGRZ-B1_66</strain>
        <tissue evidence="1">Body</tissue>
    </source>
</reference>
<proteinExistence type="predicted"/>
<gene>
    <name evidence="1" type="ORF">Ciccas_006344</name>
</gene>
<evidence type="ECO:0000313" key="2">
    <source>
        <dbReference type="Proteomes" id="UP001626550"/>
    </source>
</evidence>
<dbReference type="EMBL" id="JBJKFK010000845">
    <property type="protein sequence ID" value="KAL3315022.1"/>
    <property type="molecule type" value="Genomic_DNA"/>
</dbReference>